<evidence type="ECO:0000256" key="1">
    <source>
        <dbReference type="SAM" id="Phobius"/>
    </source>
</evidence>
<feature type="transmembrane region" description="Helical" evidence="1">
    <location>
        <begin position="120"/>
        <end position="138"/>
    </location>
</feature>
<name>A0ABQ3B418_9GAMM</name>
<organism evidence="2 3">
    <name type="scientific">Cellvibrio zantedeschiae</name>
    <dbReference type="NCBI Taxonomy" id="1237077"/>
    <lineage>
        <taxon>Bacteria</taxon>
        <taxon>Pseudomonadati</taxon>
        <taxon>Pseudomonadota</taxon>
        <taxon>Gammaproteobacteria</taxon>
        <taxon>Cellvibrionales</taxon>
        <taxon>Cellvibrionaceae</taxon>
        <taxon>Cellvibrio</taxon>
    </lineage>
</organism>
<evidence type="ECO:0000313" key="3">
    <source>
        <dbReference type="Proteomes" id="UP000619761"/>
    </source>
</evidence>
<gene>
    <name evidence="2" type="ORF">GCM10011613_23780</name>
</gene>
<dbReference type="EMBL" id="BMYZ01000002">
    <property type="protein sequence ID" value="GGY78382.1"/>
    <property type="molecule type" value="Genomic_DNA"/>
</dbReference>
<keyword evidence="1" id="KW-0812">Transmembrane</keyword>
<protein>
    <recommendedName>
        <fullName evidence="4">DUF3592 domain-containing protein</fullName>
    </recommendedName>
</protein>
<sequence length="143" mass="15732">MLSIERRIIFRIFFSILVFALVGVFAAVNKHFQRDTQALVDNANRVDAEITNKNCSNAGLVYYRFNLEGKEFLGASNACVASCAKALTGEKVQVTYEVNNPDNSICGSAGQIASRFSANYYALGAVGFGLLVVVFYLTRRKID</sequence>
<keyword evidence="1" id="KW-0472">Membrane</keyword>
<comment type="caution">
    <text evidence="2">The sequence shown here is derived from an EMBL/GenBank/DDBJ whole genome shotgun (WGS) entry which is preliminary data.</text>
</comment>
<keyword evidence="1" id="KW-1133">Transmembrane helix</keyword>
<keyword evidence="3" id="KW-1185">Reference proteome</keyword>
<proteinExistence type="predicted"/>
<evidence type="ECO:0000313" key="2">
    <source>
        <dbReference type="EMBL" id="GGY78382.1"/>
    </source>
</evidence>
<accession>A0ABQ3B418</accession>
<evidence type="ECO:0008006" key="4">
    <source>
        <dbReference type="Google" id="ProtNLM"/>
    </source>
</evidence>
<reference evidence="3" key="1">
    <citation type="journal article" date="2019" name="Int. J. Syst. Evol. Microbiol.">
        <title>The Global Catalogue of Microorganisms (GCM) 10K type strain sequencing project: providing services to taxonomists for standard genome sequencing and annotation.</title>
        <authorList>
            <consortium name="The Broad Institute Genomics Platform"/>
            <consortium name="The Broad Institute Genome Sequencing Center for Infectious Disease"/>
            <person name="Wu L."/>
            <person name="Ma J."/>
        </authorList>
    </citation>
    <scope>NUCLEOTIDE SEQUENCE [LARGE SCALE GENOMIC DNA]</scope>
    <source>
        <strain evidence="3">KCTC 32239</strain>
    </source>
</reference>
<dbReference type="Proteomes" id="UP000619761">
    <property type="component" value="Unassembled WGS sequence"/>
</dbReference>
<dbReference type="RefSeq" id="WP_189418891.1">
    <property type="nucleotide sequence ID" value="NZ_BMYZ01000002.1"/>
</dbReference>